<feature type="compositionally biased region" description="Polar residues" evidence="5">
    <location>
        <begin position="1"/>
        <end position="13"/>
    </location>
</feature>
<evidence type="ECO:0000313" key="9">
    <source>
        <dbReference type="Proteomes" id="UP001293593"/>
    </source>
</evidence>
<dbReference type="PROSITE" id="PS50850">
    <property type="entry name" value="MFS"/>
    <property type="match status" value="1"/>
</dbReference>
<keyword evidence="9" id="KW-1185">Reference proteome</keyword>
<feature type="domain" description="Major facilitator superfamily (MFS) profile" evidence="7">
    <location>
        <begin position="42"/>
        <end position="498"/>
    </location>
</feature>
<feature type="transmembrane region" description="Helical" evidence="6">
    <location>
        <begin position="328"/>
        <end position="345"/>
    </location>
</feature>
<dbReference type="GO" id="GO:0016020">
    <property type="term" value="C:membrane"/>
    <property type="evidence" value="ECO:0007669"/>
    <property type="project" value="UniProtKB-SubCell"/>
</dbReference>
<feature type="transmembrane region" description="Helical" evidence="6">
    <location>
        <begin position="180"/>
        <end position="197"/>
    </location>
</feature>
<dbReference type="AlphaFoldDB" id="A0AAE1NA56"/>
<dbReference type="InterPro" id="IPR036259">
    <property type="entry name" value="MFS_trans_sf"/>
</dbReference>
<feature type="transmembrane region" description="Helical" evidence="6">
    <location>
        <begin position="151"/>
        <end position="174"/>
    </location>
</feature>
<dbReference type="InterPro" id="IPR005828">
    <property type="entry name" value="MFS_sugar_transport-like"/>
</dbReference>
<gene>
    <name evidence="8" type="ORF">QN277_002299</name>
</gene>
<dbReference type="Proteomes" id="UP001293593">
    <property type="component" value="Unassembled WGS sequence"/>
</dbReference>
<evidence type="ECO:0000256" key="6">
    <source>
        <dbReference type="SAM" id="Phobius"/>
    </source>
</evidence>
<feature type="region of interest" description="Disordered" evidence="5">
    <location>
        <begin position="1"/>
        <end position="20"/>
    </location>
</feature>
<protein>
    <recommendedName>
        <fullName evidence="7">Major facilitator superfamily (MFS) profile domain-containing protein</fullName>
    </recommendedName>
</protein>
<dbReference type="SUPFAM" id="SSF103473">
    <property type="entry name" value="MFS general substrate transporter"/>
    <property type="match status" value="1"/>
</dbReference>
<sequence length="515" mass="56862">MAEPNQTLPQSDSEGGEASSVPSFDDMIEISLGNFGWTQLLQSLLVSLSMFFDAQQSFISIFTDSHPPWHCTNNNLTSSCSSKTSDIICTIPRSSWAWDGLSSKTIISQWDLECASSFITGLPQSSFFMGCLLSGFLLATFVDSSFGRKNMLFLSCLTMSIASTLIVISSNVWVYSAFKFLIGFCRSSIGTCSLVLLTERVQKHWRVRVGVLNFIWFTLGFMSLPGIAYVNRDSLWKSLYLWTSLPGIFYAVFAYFFVTESPRWLLMQGKEKEAMALLKGITSASTEGGGTVTSSQLAVLAQQQSASTSNLYSSIRELCEKTWALKRLLAVMVLGFGIGMVYFGLPLNVGNLGFNIYLGTLFSAVLDTPTFIVTYYLMDNWRRKPSILGFSVASGISCLVCGVIRNKLHTVKLALALFSFFCIGTAFDMFLIYVIELFPTSVRNTATSMARQAMIFGAIFGSFLISEGRKNDLFSYGVFGVIILCSASCLLFLSETKGIALSDTMGQQERKESRN</sequence>
<feature type="transmembrane region" description="Helical" evidence="6">
    <location>
        <begin position="357"/>
        <end position="378"/>
    </location>
</feature>
<comment type="caution">
    <text evidence="8">The sequence shown here is derived from an EMBL/GenBank/DDBJ whole genome shotgun (WGS) entry which is preliminary data.</text>
</comment>
<keyword evidence="4 6" id="KW-0472">Membrane</keyword>
<evidence type="ECO:0000256" key="3">
    <source>
        <dbReference type="ARBA" id="ARBA00022989"/>
    </source>
</evidence>
<dbReference type="Pfam" id="PF00083">
    <property type="entry name" value="Sugar_tr"/>
    <property type="match status" value="1"/>
</dbReference>
<reference evidence="8" key="1">
    <citation type="submission" date="2023-10" db="EMBL/GenBank/DDBJ databases">
        <title>Chromosome-level genome of the transformable northern wattle, Acacia crassicarpa.</title>
        <authorList>
            <person name="Massaro I."/>
            <person name="Sinha N.R."/>
            <person name="Poethig S."/>
            <person name="Leichty A.R."/>
        </authorList>
    </citation>
    <scope>NUCLEOTIDE SEQUENCE</scope>
    <source>
        <strain evidence="8">Acra3RX</strain>
        <tissue evidence="8">Leaf</tissue>
    </source>
</reference>
<comment type="subcellular location">
    <subcellularLocation>
        <location evidence="1">Membrane</location>
        <topology evidence="1">Multi-pass membrane protein</topology>
    </subcellularLocation>
</comment>
<proteinExistence type="predicted"/>
<feature type="transmembrane region" description="Helical" evidence="6">
    <location>
        <begin position="473"/>
        <end position="493"/>
    </location>
</feature>
<evidence type="ECO:0000313" key="8">
    <source>
        <dbReference type="EMBL" id="KAK4285627.1"/>
    </source>
</evidence>
<evidence type="ECO:0000256" key="2">
    <source>
        <dbReference type="ARBA" id="ARBA00022692"/>
    </source>
</evidence>
<evidence type="ECO:0000256" key="5">
    <source>
        <dbReference type="SAM" id="MobiDB-lite"/>
    </source>
</evidence>
<feature type="transmembrane region" description="Helical" evidence="6">
    <location>
        <begin position="417"/>
        <end position="438"/>
    </location>
</feature>
<dbReference type="InterPro" id="IPR020846">
    <property type="entry name" value="MFS_dom"/>
</dbReference>
<feature type="transmembrane region" description="Helical" evidence="6">
    <location>
        <begin position="450"/>
        <end position="467"/>
    </location>
</feature>
<name>A0AAE1NA56_9FABA</name>
<evidence type="ECO:0000256" key="4">
    <source>
        <dbReference type="ARBA" id="ARBA00023136"/>
    </source>
</evidence>
<organism evidence="8 9">
    <name type="scientific">Acacia crassicarpa</name>
    <name type="common">northern wattle</name>
    <dbReference type="NCBI Taxonomy" id="499986"/>
    <lineage>
        <taxon>Eukaryota</taxon>
        <taxon>Viridiplantae</taxon>
        <taxon>Streptophyta</taxon>
        <taxon>Embryophyta</taxon>
        <taxon>Tracheophyta</taxon>
        <taxon>Spermatophyta</taxon>
        <taxon>Magnoliopsida</taxon>
        <taxon>eudicotyledons</taxon>
        <taxon>Gunneridae</taxon>
        <taxon>Pentapetalae</taxon>
        <taxon>rosids</taxon>
        <taxon>fabids</taxon>
        <taxon>Fabales</taxon>
        <taxon>Fabaceae</taxon>
        <taxon>Caesalpinioideae</taxon>
        <taxon>mimosoid clade</taxon>
        <taxon>Acacieae</taxon>
        <taxon>Acacia</taxon>
    </lineage>
</organism>
<feature type="transmembrane region" description="Helical" evidence="6">
    <location>
        <begin position="209"/>
        <end position="227"/>
    </location>
</feature>
<dbReference type="Gene3D" id="1.20.1250.20">
    <property type="entry name" value="MFS general substrate transporter like domains"/>
    <property type="match status" value="1"/>
</dbReference>
<evidence type="ECO:0000256" key="1">
    <source>
        <dbReference type="ARBA" id="ARBA00004141"/>
    </source>
</evidence>
<feature type="transmembrane region" description="Helical" evidence="6">
    <location>
        <begin position="239"/>
        <end position="258"/>
    </location>
</feature>
<dbReference type="EMBL" id="JAWXYG010000001">
    <property type="protein sequence ID" value="KAK4285627.1"/>
    <property type="molecule type" value="Genomic_DNA"/>
</dbReference>
<feature type="transmembrane region" description="Helical" evidence="6">
    <location>
        <begin position="126"/>
        <end position="144"/>
    </location>
</feature>
<dbReference type="PANTHER" id="PTHR24064">
    <property type="entry name" value="SOLUTE CARRIER FAMILY 22 MEMBER"/>
    <property type="match status" value="1"/>
</dbReference>
<dbReference type="GO" id="GO:0022857">
    <property type="term" value="F:transmembrane transporter activity"/>
    <property type="evidence" value="ECO:0007669"/>
    <property type="project" value="InterPro"/>
</dbReference>
<keyword evidence="3 6" id="KW-1133">Transmembrane helix</keyword>
<keyword evidence="2 6" id="KW-0812">Transmembrane</keyword>
<evidence type="ECO:0000259" key="7">
    <source>
        <dbReference type="PROSITE" id="PS50850"/>
    </source>
</evidence>
<accession>A0AAE1NA56</accession>